<dbReference type="NCBIfam" id="TIGR00487">
    <property type="entry name" value="IF-2"/>
    <property type="match status" value="1"/>
</dbReference>
<protein>
    <recommendedName>
        <fullName evidence="2 7">Translation initiation factor IF-2</fullName>
    </recommendedName>
</protein>
<keyword evidence="6" id="KW-0342">GTP-binding</keyword>
<comment type="caution">
    <text evidence="10">The sequence shown here is derived from an EMBL/GenBank/DDBJ whole genome shotgun (WGS) entry which is preliminary data.</text>
</comment>
<dbReference type="NCBIfam" id="TIGR00231">
    <property type="entry name" value="small_GTP"/>
    <property type="match status" value="1"/>
</dbReference>
<dbReference type="GO" id="GO:0005737">
    <property type="term" value="C:cytoplasm"/>
    <property type="evidence" value="ECO:0007669"/>
    <property type="project" value="UniProtKB-UniRule"/>
</dbReference>
<dbReference type="PANTHER" id="PTHR43381:SF5">
    <property type="entry name" value="TR-TYPE G DOMAIN-CONTAINING PROTEIN"/>
    <property type="match status" value="1"/>
</dbReference>
<feature type="domain" description="Tr-type G" evidence="9">
    <location>
        <begin position="16"/>
        <end position="191"/>
    </location>
</feature>
<proteinExistence type="inferred from homology"/>
<evidence type="ECO:0000256" key="4">
    <source>
        <dbReference type="ARBA" id="ARBA00022741"/>
    </source>
</evidence>
<dbReference type="GO" id="GO:0003924">
    <property type="term" value="F:GTPase activity"/>
    <property type="evidence" value="ECO:0007669"/>
    <property type="project" value="InterPro"/>
</dbReference>
<dbReference type="Pfam" id="PF11987">
    <property type="entry name" value="IF-2"/>
    <property type="match status" value="1"/>
</dbReference>
<dbReference type="SUPFAM" id="SSF52540">
    <property type="entry name" value="P-loop containing nucleoside triphosphate hydrolases"/>
    <property type="match status" value="1"/>
</dbReference>
<dbReference type="SUPFAM" id="SSF52156">
    <property type="entry name" value="Initiation factor IF2/eIF5b, domain 3"/>
    <property type="match status" value="1"/>
</dbReference>
<dbReference type="GO" id="GO:0003743">
    <property type="term" value="F:translation initiation factor activity"/>
    <property type="evidence" value="ECO:0007669"/>
    <property type="project" value="UniProtKB-UniRule"/>
</dbReference>
<dbReference type="Gene3D" id="3.40.50.300">
    <property type="entry name" value="P-loop containing nucleotide triphosphate hydrolases"/>
    <property type="match status" value="1"/>
</dbReference>
<evidence type="ECO:0000256" key="7">
    <source>
        <dbReference type="NCBIfam" id="TIGR00487"/>
    </source>
</evidence>
<keyword evidence="4" id="KW-0547">Nucleotide-binding</keyword>
<dbReference type="InterPro" id="IPR005225">
    <property type="entry name" value="Small_GTP-bd"/>
</dbReference>
<keyword evidence="3 8" id="KW-0396">Initiation factor</keyword>
<evidence type="ECO:0000256" key="2">
    <source>
        <dbReference type="ARBA" id="ARBA00020675"/>
    </source>
</evidence>
<dbReference type="SUPFAM" id="SSF50447">
    <property type="entry name" value="Translation proteins"/>
    <property type="match status" value="2"/>
</dbReference>
<keyword evidence="5 8" id="KW-0648">Protein biosynthesis</keyword>
<dbReference type="Pfam" id="PF22042">
    <property type="entry name" value="EF-G_D2"/>
    <property type="match status" value="1"/>
</dbReference>
<gene>
    <name evidence="10" type="ORF">COT51_00265</name>
</gene>
<evidence type="ECO:0000256" key="3">
    <source>
        <dbReference type="ARBA" id="ARBA00022540"/>
    </source>
</evidence>
<organism evidence="10 11">
    <name type="scientific">candidate division WWE3 bacterium CG08_land_8_20_14_0_20_41_15</name>
    <dbReference type="NCBI Taxonomy" id="1975086"/>
    <lineage>
        <taxon>Bacteria</taxon>
        <taxon>Katanobacteria</taxon>
    </lineage>
</organism>
<dbReference type="InterPro" id="IPR023115">
    <property type="entry name" value="TIF_IF2_dom3"/>
</dbReference>
<reference evidence="11" key="1">
    <citation type="submission" date="2017-09" db="EMBL/GenBank/DDBJ databases">
        <title>Depth-based differentiation of microbial function through sediment-hosted aquifers and enrichment of novel symbionts in the deep terrestrial subsurface.</title>
        <authorList>
            <person name="Probst A.J."/>
            <person name="Ladd B."/>
            <person name="Jarett J.K."/>
            <person name="Geller-Mcgrath D.E."/>
            <person name="Sieber C.M.K."/>
            <person name="Emerson J.B."/>
            <person name="Anantharaman K."/>
            <person name="Thomas B.C."/>
            <person name="Malmstrom R."/>
            <person name="Stieglmeier M."/>
            <person name="Klingl A."/>
            <person name="Woyke T."/>
            <person name="Ryan C.M."/>
            <person name="Banfield J.F."/>
        </authorList>
    </citation>
    <scope>NUCLEOTIDE SEQUENCE [LARGE SCALE GENOMIC DNA]</scope>
</reference>
<dbReference type="PROSITE" id="PS51722">
    <property type="entry name" value="G_TR_2"/>
    <property type="match status" value="1"/>
</dbReference>
<evidence type="ECO:0000256" key="6">
    <source>
        <dbReference type="ARBA" id="ARBA00023134"/>
    </source>
</evidence>
<dbReference type="InterPro" id="IPR000795">
    <property type="entry name" value="T_Tr_GTP-bd_dom"/>
</dbReference>
<dbReference type="CDD" id="cd01887">
    <property type="entry name" value="IF2_eIF5B"/>
    <property type="match status" value="1"/>
</dbReference>
<evidence type="ECO:0000256" key="1">
    <source>
        <dbReference type="ARBA" id="ARBA00007733"/>
    </source>
</evidence>
<dbReference type="InterPro" id="IPR000178">
    <property type="entry name" value="TF_IF2_bacterial-like"/>
</dbReference>
<dbReference type="Gene3D" id="3.40.50.10050">
    <property type="entry name" value="Translation initiation factor IF- 2, domain 3"/>
    <property type="match status" value="1"/>
</dbReference>
<sequence length="499" mass="53772">MKKVKEPVSKIKAVKNRPPVVTIMGHVDHGKTSLLDAIRETDIAGGEFGGITQHISAYQVSVKPKGAKEAKVITFIDTPGHAAFTEMRSRGGKVADIIILVVAADDGVMPQTKEAISHAKAAGVPMIVAINKIDVAGANVDNVKKQLAEENVLVEDWGGDIVSVPVSAKEKTNLPDLLEMILLVAEMQDLKDEPNASFEGLIIESKLDRKKGVLATVLVRKGTLKIGDTVYVGDKEVRVKAMTDYKGLPIDKAIPSQPVSVMGFPEVPPTGAIISKEKVVEAVKIPEKITLVDFKKEDETGELKYLNLVLKTDVAGSLEALQAALSKLETEKVKIVFLHAATGDVTDSDVLLASAGGGIVIAFNVRVSTDITYLAKDRGVEVRNYSIIYEAIEDVEKAIEGILTEKPKEKVEGEAEILKLFPLPSGDVIFGAKVLDGRVREGDKVKIVRIDVEEPIGKGVVKKIKQKKEELNEVKTGKECGILIKPDIEVKVGDIIAVL</sequence>
<dbReference type="Pfam" id="PF00009">
    <property type="entry name" value="GTP_EFTU"/>
    <property type="match status" value="1"/>
</dbReference>
<name>A0A2H0XCR2_UNCKA</name>
<dbReference type="FunFam" id="3.40.50.10050:FF:000001">
    <property type="entry name" value="Translation initiation factor IF-2"/>
    <property type="match status" value="1"/>
</dbReference>
<dbReference type="PANTHER" id="PTHR43381">
    <property type="entry name" value="TRANSLATION INITIATION FACTOR IF-2-RELATED"/>
    <property type="match status" value="1"/>
</dbReference>
<evidence type="ECO:0000313" key="10">
    <source>
        <dbReference type="EMBL" id="PIS21908.1"/>
    </source>
</evidence>
<evidence type="ECO:0000259" key="9">
    <source>
        <dbReference type="PROSITE" id="PS51722"/>
    </source>
</evidence>
<dbReference type="FunFam" id="3.40.50.300:FF:000019">
    <property type="entry name" value="Translation initiation factor IF-2"/>
    <property type="match status" value="1"/>
</dbReference>
<evidence type="ECO:0000313" key="11">
    <source>
        <dbReference type="Proteomes" id="UP000231098"/>
    </source>
</evidence>
<dbReference type="InterPro" id="IPR036925">
    <property type="entry name" value="TIF_IF2_dom3_sf"/>
</dbReference>
<dbReference type="InterPro" id="IPR053905">
    <property type="entry name" value="EF-G-like_DII"/>
</dbReference>
<dbReference type="AlphaFoldDB" id="A0A2H0XCR2"/>
<dbReference type="InterPro" id="IPR015760">
    <property type="entry name" value="TIF_IF2"/>
</dbReference>
<evidence type="ECO:0000256" key="8">
    <source>
        <dbReference type="RuleBase" id="RU000644"/>
    </source>
</evidence>
<comment type="function">
    <text evidence="8">One of the essential components for the initiation of protein synthesis. Protects formylmethionyl-tRNA from spontaneous hydrolysis and promotes its binding to the 30S ribosomal subunits. Also involved in the hydrolysis of GTP during the formation of the 70S ribosomal complex.</text>
</comment>
<dbReference type="Proteomes" id="UP000231098">
    <property type="component" value="Unassembled WGS sequence"/>
</dbReference>
<dbReference type="GO" id="GO:0005525">
    <property type="term" value="F:GTP binding"/>
    <property type="evidence" value="ECO:0007669"/>
    <property type="project" value="UniProtKB-KW"/>
</dbReference>
<dbReference type="InterPro" id="IPR027417">
    <property type="entry name" value="P-loop_NTPase"/>
</dbReference>
<evidence type="ECO:0000256" key="5">
    <source>
        <dbReference type="ARBA" id="ARBA00022917"/>
    </source>
</evidence>
<dbReference type="PRINTS" id="PR00315">
    <property type="entry name" value="ELONGATNFCT"/>
</dbReference>
<dbReference type="InterPro" id="IPR009000">
    <property type="entry name" value="Transl_B-barrel_sf"/>
</dbReference>
<dbReference type="Gene3D" id="2.40.30.10">
    <property type="entry name" value="Translation factors"/>
    <property type="match status" value="2"/>
</dbReference>
<comment type="similarity">
    <text evidence="1 8">Belongs to the TRAFAC class translation factor GTPase superfamily. Classic translation factor GTPase family. IF-2 subfamily.</text>
</comment>
<accession>A0A2H0XCR2</accession>
<dbReference type="EMBL" id="PEYV01000004">
    <property type="protein sequence ID" value="PIS21908.1"/>
    <property type="molecule type" value="Genomic_DNA"/>
</dbReference>